<dbReference type="InterPro" id="IPR004358">
    <property type="entry name" value="Sig_transdc_His_kin-like_C"/>
</dbReference>
<accession>A0A9X4KR50</accession>
<dbReference type="GO" id="GO:0000155">
    <property type="term" value="F:phosphorelay sensor kinase activity"/>
    <property type="evidence" value="ECO:0007669"/>
    <property type="project" value="InterPro"/>
</dbReference>
<keyword evidence="5" id="KW-0597">Phosphoprotein</keyword>
<keyword evidence="12" id="KW-0902">Two-component regulatory system</keyword>
<evidence type="ECO:0000256" key="16">
    <source>
        <dbReference type="ARBA" id="ARBA00040841"/>
    </source>
</evidence>
<dbReference type="CDD" id="cd00075">
    <property type="entry name" value="HATPase"/>
    <property type="match status" value="1"/>
</dbReference>
<dbReference type="Pfam" id="PF00672">
    <property type="entry name" value="HAMP"/>
    <property type="match status" value="1"/>
</dbReference>
<evidence type="ECO:0000256" key="15">
    <source>
        <dbReference type="ARBA" id="ARBA00037219"/>
    </source>
</evidence>
<keyword evidence="6" id="KW-0808">Transferase</keyword>
<comment type="subcellular location">
    <subcellularLocation>
        <location evidence="2">Cell membrane</location>
        <topology evidence="2">Multi-pass membrane protein</topology>
    </subcellularLocation>
</comment>
<evidence type="ECO:0000256" key="2">
    <source>
        <dbReference type="ARBA" id="ARBA00004651"/>
    </source>
</evidence>
<protein>
    <recommendedName>
        <fullName evidence="16">Heme sensor protein HssS</fullName>
        <ecNumber evidence="3">2.7.13.3</ecNumber>
    </recommendedName>
</protein>
<evidence type="ECO:0000256" key="12">
    <source>
        <dbReference type="ARBA" id="ARBA00023012"/>
    </source>
</evidence>
<dbReference type="SMART" id="SM00304">
    <property type="entry name" value="HAMP"/>
    <property type="match status" value="1"/>
</dbReference>
<dbReference type="CDD" id="cd06225">
    <property type="entry name" value="HAMP"/>
    <property type="match status" value="1"/>
</dbReference>
<dbReference type="SMART" id="SM00387">
    <property type="entry name" value="HATPase_c"/>
    <property type="match status" value="1"/>
</dbReference>
<evidence type="ECO:0000256" key="4">
    <source>
        <dbReference type="ARBA" id="ARBA00022475"/>
    </source>
</evidence>
<keyword evidence="10" id="KW-0067">ATP-binding</keyword>
<keyword evidence="8" id="KW-0547">Nucleotide-binding</keyword>
<dbReference type="InterPro" id="IPR036097">
    <property type="entry name" value="HisK_dim/P_sf"/>
</dbReference>
<evidence type="ECO:0000256" key="11">
    <source>
        <dbReference type="ARBA" id="ARBA00022989"/>
    </source>
</evidence>
<evidence type="ECO:0000256" key="6">
    <source>
        <dbReference type="ARBA" id="ARBA00022679"/>
    </source>
</evidence>
<dbReference type="Pfam" id="PF00512">
    <property type="entry name" value="HisKA"/>
    <property type="match status" value="1"/>
</dbReference>
<evidence type="ECO:0000256" key="17">
    <source>
        <dbReference type="SAM" id="MobiDB-lite"/>
    </source>
</evidence>
<evidence type="ECO:0000259" key="20">
    <source>
        <dbReference type="PROSITE" id="PS50885"/>
    </source>
</evidence>
<sequence length="467" mass="51970">MAAVIVSLFLSLWLIVRLSESRITSYVQDELIANGKDIIESYVESYPAHAEILAKGLAVTSAVNFYGAGGQLLHDDVLPTDKRIAVDADRIGFVLDGGVYRGKSRGPEAFVVGLPFQIGSERFALFMAPAIGPFMRLIVNFFQFELLFVLLIGSVLILIAARFIVRPLRRLTDATRRMSKGDFGVVLRTKRKDEIGQLTRSFNLMAQELGALEKIRQQFVSNVSHEIQSPLTSIKGFTKALKHKKMDEEKRLQLLSIIEEETERLSRLGDDLLQLSSLEYEHLELNLRAYRLDEQLRKAVIALEPQWTQKGLRLELDLASLDIVADEDRIYQLWINLLGNAIKFTDPGGEIRLVAGQQGETAVVSVHDTGSGIPEGQLDAIFQPFYKVDPSRTSAVSGNGIGLSIVKRIVGLHHGDIQVTSVPGKGTTFHILLPPGPASPQYVTDTSHWRQNSPVYSSQTRRGEKER</sequence>
<evidence type="ECO:0000256" key="13">
    <source>
        <dbReference type="ARBA" id="ARBA00023026"/>
    </source>
</evidence>
<evidence type="ECO:0000256" key="18">
    <source>
        <dbReference type="SAM" id="Phobius"/>
    </source>
</evidence>
<evidence type="ECO:0000259" key="19">
    <source>
        <dbReference type="PROSITE" id="PS50109"/>
    </source>
</evidence>
<evidence type="ECO:0000313" key="21">
    <source>
        <dbReference type="EMBL" id="MDG0809003.1"/>
    </source>
</evidence>
<dbReference type="GO" id="GO:0005886">
    <property type="term" value="C:plasma membrane"/>
    <property type="evidence" value="ECO:0007669"/>
    <property type="project" value="UniProtKB-SubCell"/>
</dbReference>
<evidence type="ECO:0000256" key="8">
    <source>
        <dbReference type="ARBA" id="ARBA00022741"/>
    </source>
</evidence>
<dbReference type="EC" id="2.7.13.3" evidence="3"/>
<name>A0A9X4KR50_9BACL</name>
<dbReference type="SUPFAM" id="SSF158472">
    <property type="entry name" value="HAMP domain-like"/>
    <property type="match status" value="1"/>
</dbReference>
<dbReference type="InterPro" id="IPR036890">
    <property type="entry name" value="HATPase_C_sf"/>
</dbReference>
<dbReference type="Gene3D" id="1.10.287.130">
    <property type="match status" value="1"/>
</dbReference>
<dbReference type="CDD" id="cd00082">
    <property type="entry name" value="HisKA"/>
    <property type="match status" value="1"/>
</dbReference>
<keyword evidence="11 18" id="KW-1133">Transmembrane helix</keyword>
<evidence type="ECO:0000256" key="14">
    <source>
        <dbReference type="ARBA" id="ARBA00023136"/>
    </source>
</evidence>
<dbReference type="RefSeq" id="WP_277530028.1">
    <property type="nucleotide sequence ID" value="NZ_JAPDIA010000003.1"/>
</dbReference>
<dbReference type="Gene3D" id="6.10.340.10">
    <property type="match status" value="1"/>
</dbReference>
<keyword evidence="22" id="KW-1185">Reference proteome</keyword>
<dbReference type="PANTHER" id="PTHR45528:SF11">
    <property type="entry name" value="HISTIDINE KINASE"/>
    <property type="match status" value="1"/>
</dbReference>
<keyword evidence="13" id="KW-0843">Virulence</keyword>
<dbReference type="Gene3D" id="3.30.565.10">
    <property type="entry name" value="Histidine kinase-like ATPase, C-terminal domain"/>
    <property type="match status" value="1"/>
</dbReference>
<dbReference type="PRINTS" id="PR00344">
    <property type="entry name" value="BCTRLSENSOR"/>
</dbReference>
<dbReference type="EMBL" id="JAPDIA010000003">
    <property type="protein sequence ID" value="MDG0809003.1"/>
    <property type="molecule type" value="Genomic_DNA"/>
</dbReference>
<feature type="compositionally biased region" description="Polar residues" evidence="17">
    <location>
        <begin position="442"/>
        <end position="460"/>
    </location>
</feature>
<keyword evidence="14 18" id="KW-0472">Membrane</keyword>
<evidence type="ECO:0000313" key="22">
    <source>
        <dbReference type="Proteomes" id="UP001153404"/>
    </source>
</evidence>
<dbReference type="PROSITE" id="PS50109">
    <property type="entry name" value="HIS_KIN"/>
    <property type="match status" value="1"/>
</dbReference>
<dbReference type="SUPFAM" id="SSF47384">
    <property type="entry name" value="Homodimeric domain of signal transducing histidine kinase"/>
    <property type="match status" value="1"/>
</dbReference>
<keyword evidence="7 18" id="KW-0812">Transmembrane</keyword>
<dbReference type="SUPFAM" id="SSF55874">
    <property type="entry name" value="ATPase domain of HSP90 chaperone/DNA topoisomerase II/histidine kinase"/>
    <property type="match status" value="1"/>
</dbReference>
<dbReference type="InterPro" id="IPR005467">
    <property type="entry name" value="His_kinase_dom"/>
</dbReference>
<dbReference type="InterPro" id="IPR050398">
    <property type="entry name" value="HssS/ArlS-like"/>
</dbReference>
<comment type="caution">
    <text evidence="21">The sequence shown here is derived from an EMBL/GenBank/DDBJ whole genome shotgun (WGS) entry which is preliminary data.</text>
</comment>
<comment type="catalytic activity">
    <reaction evidence="1">
        <text>ATP + protein L-histidine = ADP + protein N-phospho-L-histidine.</text>
        <dbReference type="EC" id="2.7.13.3"/>
    </reaction>
</comment>
<dbReference type="InterPro" id="IPR003594">
    <property type="entry name" value="HATPase_dom"/>
</dbReference>
<evidence type="ECO:0000256" key="5">
    <source>
        <dbReference type="ARBA" id="ARBA00022553"/>
    </source>
</evidence>
<dbReference type="InterPro" id="IPR003660">
    <property type="entry name" value="HAMP_dom"/>
</dbReference>
<comment type="function">
    <text evidence="15">Member of the two-component regulatory system HssS/HssR involved in intracellular heme homeostasis and tempering of staphylococcal virulence. HssS functions as a heme sensor histidine kinase which is autophosphorylated at a histidine residue and transfers its phosphate group to an aspartate residue of HssR. HssR/HssS activates the expression of hrtAB, an efflux pump, in response to extracellular heme, hemin, hemoglobin or blood.</text>
</comment>
<dbReference type="FunFam" id="3.30.565.10:FF:000006">
    <property type="entry name" value="Sensor histidine kinase WalK"/>
    <property type="match status" value="1"/>
</dbReference>
<feature type="domain" description="HAMP" evidence="20">
    <location>
        <begin position="162"/>
        <end position="214"/>
    </location>
</feature>
<dbReference type="InterPro" id="IPR003661">
    <property type="entry name" value="HisK_dim/P_dom"/>
</dbReference>
<evidence type="ECO:0000256" key="9">
    <source>
        <dbReference type="ARBA" id="ARBA00022777"/>
    </source>
</evidence>
<evidence type="ECO:0000256" key="3">
    <source>
        <dbReference type="ARBA" id="ARBA00012438"/>
    </source>
</evidence>
<evidence type="ECO:0000256" key="10">
    <source>
        <dbReference type="ARBA" id="ARBA00022840"/>
    </source>
</evidence>
<proteinExistence type="predicted"/>
<dbReference type="PROSITE" id="PS50885">
    <property type="entry name" value="HAMP"/>
    <property type="match status" value="1"/>
</dbReference>
<feature type="region of interest" description="Disordered" evidence="17">
    <location>
        <begin position="442"/>
        <end position="467"/>
    </location>
</feature>
<organism evidence="21 22">
    <name type="scientific">Cohnella rhizosphaerae</name>
    <dbReference type="NCBI Taxonomy" id="1457232"/>
    <lineage>
        <taxon>Bacteria</taxon>
        <taxon>Bacillati</taxon>
        <taxon>Bacillota</taxon>
        <taxon>Bacilli</taxon>
        <taxon>Bacillales</taxon>
        <taxon>Paenibacillaceae</taxon>
        <taxon>Cohnella</taxon>
    </lineage>
</organism>
<dbReference type="SMART" id="SM00388">
    <property type="entry name" value="HisKA"/>
    <property type="match status" value="1"/>
</dbReference>
<feature type="transmembrane region" description="Helical" evidence="18">
    <location>
        <begin position="146"/>
        <end position="165"/>
    </location>
</feature>
<keyword evidence="9 21" id="KW-0418">Kinase</keyword>
<feature type="domain" description="Histidine kinase" evidence="19">
    <location>
        <begin position="222"/>
        <end position="437"/>
    </location>
</feature>
<reference evidence="21" key="1">
    <citation type="submission" date="2022-10" db="EMBL/GenBank/DDBJ databases">
        <title>Comparative genomic analysis of Cohnella hashimotonis sp. nov., isolated from the International Space Station.</title>
        <authorList>
            <person name="Simpson A."/>
            <person name="Venkateswaran K."/>
        </authorList>
    </citation>
    <scope>NUCLEOTIDE SEQUENCE</scope>
    <source>
        <strain evidence="21">DSM 28161</strain>
    </source>
</reference>
<gene>
    <name evidence="21" type="ORF">OMP40_06145</name>
</gene>
<dbReference type="FunFam" id="1.10.287.130:FF:000001">
    <property type="entry name" value="Two-component sensor histidine kinase"/>
    <property type="match status" value="1"/>
</dbReference>
<evidence type="ECO:0000256" key="7">
    <source>
        <dbReference type="ARBA" id="ARBA00022692"/>
    </source>
</evidence>
<dbReference type="AlphaFoldDB" id="A0A9X4KR50"/>
<dbReference type="GO" id="GO:0005524">
    <property type="term" value="F:ATP binding"/>
    <property type="evidence" value="ECO:0007669"/>
    <property type="project" value="UniProtKB-KW"/>
</dbReference>
<keyword evidence="4" id="KW-1003">Cell membrane</keyword>
<dbReference type="PANTHER" id="PTHR45528">
    <property type="entry name" value="SENSOR HISTIDINE KINASE CPXA"/>
    <property type="match status" value="1"/>
</dbReference>
<dbReference type="Pfam" id="PF02518">
    <property type="entry name" value="HATPase_c"/>
    <property type="match status" value="1"/>
</dbReference>
<evidence type="ECO:0000256" key="1">
    <source>
        <dbReference type="ARBA" id="ARBA00000085"/>
    </source>
</evidence>
<dbReference type="Proteomes" id="UP001153404">
    <property type="component" value="Unassembled WGS sequence"/>
</dbReference>